<dbReference type="Proteomes" id="UP000076825">
    <property type="component" value="Chromosome 1"/>
</dbReference>
<keyword evidence="3" id="KW-1185">Reference proteome</keyword>
<feature type="domain" description="Methyltransferase type 11" evidence="1">
    <location>
        <begin position="80"/>
        <end position="128"/>
    </location>
</feature>
<dbReference type="eggNOG" id="COG2226">
    <property type="taxonomic scope" value="Bacteria"/>
</dbReference>
<dbReference type="InterPro" id="IPR013216">
    <property type="entry name" value="Methyltransf_11"/>
</dbReference>
<keyword evidence="2" id="KW-0808">Transferase</keyword>
<dbReference type="PATRIC" id="fig|123899.6.peg.590"/>
<dbReference type="RefSeq" id="WP_025515699.1">
    <property type="nucleotide sequence ID" value="NZ_CP016340.1"/>
</dbReference>
<dbReference type="EMBL" id="LT546645">
    <property type="protein sequence ID" value="SAI67159.1"/>
    <property type="molecule type" value="Genomic_DNA"/>
</dbReference>
<dbReference type="Pfam" id="PF08241">
    <property type="entry name" value="Methyltransf_11"/>
    <property type="match status" value="1"/>
</dbReference>
<name>A0A157S9V1_9BORD</name>
<dbReference type="SUPFAM" id="SSF53335">
    <property type="entry name" value="S-adenosyl-L-methionine-dependent methyltransferases"/>
    <property type="match status" value="1"/>
</dbReference>
<dbReference type="STRING" id="123899.SAMEA3906487_00616"/>
<protein>
    <submittedName>
        <fullName evidence="2">Methyltransferase domain</fullName>
    </submittedName>
</protein>
<dbReference type="InterPro" id="IPR029063">
    <property type="entry name" value="SAM-dependent_MTases_sf"/>
</dbReference>
<accession>A0A157S9V1</accession>
<dbReference type="GO" id="GO:0008757">
    <property type="term" value="F:S-adenosylmethionine-dependent methyltransferase activity"/>
    <property type="evidence" value="ECO:0007669"/>
    <property type="project" value="InterPro"/>
</dbReference>
<dbReference type="GeneID" id="56587976"/>
<keyword evidence="2" id="KW-0489">Methyltransferase</keyword>
<evidence type="ECO:0000313" key="2">
    <source>
        <dbReference type="EMBL" id="SAI67159.1"/>
    </source>
</evidence>
<proteinExistence type="predicted"/>
<evidence type="ECO:0000313" key="3">
    <source>
        <dbReference type="Proteomes" id="UP000076825"/>
    </source>
</evidence>
<dbReference type="OrthoDB" id="6191410at2"/>
<dbReference type="Gene3D" id="3.40.50.150">
    <property type="entry name" value="Vaccinia Virus protein VP39"/>
    <property type="match status" value="1"/>
</dbReference>
<dbReference type="KEGG" id="btrm:SAMEA390648700616"/>
<dbReference type="GO" id="GO:0032259">
    <property type="term" value="P:methylation"/>
    <property type="evidence" value="ECO:0007669"/>
    <property type="project" value="UniProtKB-KW"/>
</dbReference>
<evidence type="ECO:0000259" key="1">
    <source>
        <dbReference type="Pfam" id="PF08241"/>
    </source>
</evidence>
<dbReference type="AlphaFoldDB" id="A0A157S9V1"/>
<sequence>MAEMTSPIVDLADWFETPPGKYVLDWERARFDEEVADVFGYYAWQLGLDEPDFLRSNRMPFKAWAGGEILNAEAPWPARVLAQPESLPFESGSVDLLVLPHLLECAQAPHRVLREAERVLMPEGRLVISGFNPWSLWGARNALPGMEAWLPVSVKSQVSLHRLRDWLQLLSFDVDRGRYGCFVPACRSEQWLRRWRFMEGVGERWWRMGGAVYVVSAVKRVTSMRIIGPSWKKKRKAPKRAAVVVNRQTD</sequence>
<reference evidence="2 3" key="1">
    <citation type="submission" date="2016-04" db="EMBL/GenBank/DDBJ databases">
        <authorList>
            <consortium name="Pathogen Informatics"/>
        </authorList>
    </citation>
    <scope>NUCLEOTIDE SEQUENCE [LARGE SCALE GENOMIC DNA]</scope>
    <source>
        <strain evidence="2 3">H044680328</strain>
    </source>
</reference>
<gene>
    <name evidence="2" type="ORF">SAMEA3906487_00616</name>
</gene>
<organism evidence="2 3">
    <name type="scientific">Bordetella trematum</name>
    <dbReference type="NCBI Taxonomy" id="123899"/>
    <lineage>
        <taxon>Bacteria</taxon>
        <taxon>Pseudomonadati</taxon>
        <taxon>Pseudomonadota</taxon>
        <taxon>Betaproteobacteria</taxon>
        <taxon>Burkholderiales</taxon>
        <taxon>Alcaligenaceae</taxon>
        <taxon>Bordetella</taxon>
    </lineage>
</organism>